<name>A0A9Q3B829_9BASI</name>
<evidence type="ECO:0000313" key="2">
    <source>
        <dbReference type="Proteomes" id="UP000765509"/>
    </source>
</evidence>
<reference evidence="1" key="1">
    <citation type="submission" date="2021-03" db="EMBL/GenBank/DDBJ databases">
        <title>Draft genome sequence of rust myrtle Austropuccinia psidii MF-1, a brazilian biotype.</title>
        <authorList>
            <person name="Quecine M.C."/>
            <person name="Pachon D.M.R."/>
            <person name="Bonatelli M.L."/>
            <person name="Correr F.H."/>
            <person name="Franceschini L.M."/>
            <person name="Leite T.F."/>
            <person name="Margarido G.R.A."/>
            <person name="Almeida C.A."/>
            <person name="Ferrarezi J.A."/>
            <person name="Labate C.A."/>
        </authorList>
    </citation>
    <scope>NUCLEOTIDE SEQUENCE</scope>
    <source>
        <strain evidence="1">MF-1</strain>
    </source>
</reference>
<proteinExistence type="predicted"/>
<dbReference type="AlphaFoldDB" id="A0A9Q3B829"/>
<dbReference type="OrthoDB" id="2505291at2759"/>
<gene>
    <name evidence="1" type="ORF">O181_000139</name>
</gene>
<dbReference type="EMBL" id="AVOT02000013">
    <property type="protein sequence ID" value="MBW0460424.1"/>
    <property type="molecule type" value="Genomic_DNA"/>
</dbReference>
<keyword evidence="2" id="KW-1185">Reference proteome</keyword>
<accession>A0A9Q3B829</accession>
<protein>
    <submittedName>
        <fullName evidence="1">Uncharacterized protein</fullName>
    </submittedName>
</protein>
<sequence length="98" mass="11121">MQQEYSTLYKEFLSSKSKGPGESFRSIDTLQICFNHYIILNTMASPDLEDHEGRRTHDNPSKITQTIVDVETCIMSSKIAYLLKNVLKNKQSKCGSTS</sequence>
<comment type="caution">
    <text evidence="1">The sequence shown here is derived from an EMBL/GenBank/DDBJ whole genome shotgun (WGS) entry which is preliminary data.</text>
</comment>
<evidence type="ECO:0000313" key="1">
    <source>
        <dbReference type="EMBL" id="MBW0460424.1"/>
    </source>
</evidence>
<dbReference type="Proteomes" id="UP000765509">
    <property type="component" value="Unassembled WGS sequence"/>
</dbReference>
<organism evidence="1 2">
    <name type="scientific">Austropuccinia psidii MF-1</name>
    <dbReference type="NCBI Taxonomy" id="1389203"/>
    <lineage>
        <taxon>Eukaryota</taxon>
        <taxon>Fungi</taxon>
        <taxon>Dikarya</taxon>
        <taxon>Basidiomycota</taxon>
        <taxon>Pucciniomycotina</taxon>
        <taxon>Pucciniomycetes</taxon>
        <taxon>Pucciniales</taxon>
        <taxon>Sphaerophragmiaceae</taxon>
        <taxon>Austropuccinia</taxon>
    </lineage>
</organism>